<reference evidence="2" key="1">
    <citation type="submission" date="2020-03" db="EMBL/GenBank/DDBJ databases">
        <title>A high-quality chromosome-level genome assembly of a woody plant with both climbing and erect habits, Rhamnella rubrinervis.</title>
        <authorList>
            <person name="Lu Z."/>
            <person name="Yang Y."/>
            <person name="Zhu X."/>
            <person name="Sun Y."/>
        </authorList>
    </citation>
    <scope>NUCLEOTIDE SEQUENCE</scope>
    <source>
        <strain evidence="2">BYM</strain>
        <tissue evidence="2">Leaf</tissue>
    </source>
</reference>
<dbReference type="AlphaFoldDB" id="A0A8K0GYJ8"/>
<gene>
    <name evidence="2" type="ORF">FNV43_RR16309</name>
</gene>
<dbReference type="GO" id="GO:0003924">
    <property type="term" value="F:GTPase activity"/>
    <property type="evidence" value="ECO:0007669"/>
    <property type="project" value="InterPro"/>
</dbReference>
<organism evidence="2 3">
    <name type="scientific">Rhamnella rubrinervis</name>
    <dbReference type="NCBI Taxonomy" id="2594499"/>
    <lineage>
        <taxon>Eukaryota</taxon>
        <taxon>Viridiplantae</taxon>
        <taxon>Streptophyta</taxon>
        <taxon>Embryophyta</taxon>
        <taxon>Tracheophyta</taxon>
        <taxon>Spermatophyta</taxon>
        <taxon>Magnoliopsida</taxon>
        <taxon>eudicotyledons</taxon>
        <taxon>Gunneridae</taxon>
        <taxon>Pentapetalae</taxon>
        <taxon>rosids</taxon>
        <taxon>fabids</taxon>
        <taxon>Rosales</taxon>
        <taxon>Rhamnaceae</taxon>
        <taxon>rhamnoid group</taxon>
        <taxon>Rhamneae</taxon>
        <taxon>Rhamnella</taxon>
    </lineage>
</organism>
<evidence type="ECO:0000313" key="3">
    <source>
        <dbReference type="Proteomes" id="UP000796880"/>
    </source>
</evidence>
<dbReference type="InterPro" id="IPR005225">
    <property type="entry name" value="Small_GTP-bd"/>
</dbReference>
<dbReference type="PROSITE" id="PS51421">
    <property type="entry name" value="RAS"/>
    <property type="match status" value="1"/>
</dbReference>
<name>A0A8K0GYJ8_9ROSA</name>
<dbReference type="EMBL" id="VOIH02000007">
    <property type="protein sequence ID" value="KAF3442393.1"/>
    <property type="molecule type" value="Genomic_DNA"/>
</dbReference>
<dbReference type="PROSITE" id="PS51420">
    <property type="entry name" value="RHO"/>
    <property type="match status" value="1"/>
</dbReference>
<dbReference type="InterPro" id="IPR027417">
    <property type="entry name" value="P-loop_NTPase"/>
</dbReference>
<protein>
    <submittedName>
        <fullName evidence="2">Uncharacterized protein</fullName>
    </submittedName>
</protein>
<evidence type="ECO:0000256" key="1">
    <source>
        <dbReference type="ARBA" id="ARBA00006270"/>
    </source>
</evidence>
<accession>A0A8K0GYJ8</accession>
<dbReference type="CDD" id="cd01868">
    <property type="entry name" value="Rab11_like"/>
    <property type="match status" value="1"/>
</dbReference>
<dbReference type="FunFam" id="3.40.50.300:FF:003004">
    <property type="entry name" value="ras-related protein Rab-39B-like isoform X2"/>
    <property type="match status" value="1"/>
</dbReference>
<proteinExistence type="inferred from homology"/>
<keyword evidence="3" id="KW-1185">Reference proteome</keyword>
<dbReference type="InterPro" id="IPR050209">
    <property type="entry name" value="Rab_GTPases_membrane_traffic"/>
</dbReference>
<sequence length="289" mass="32190">MAGYRADDDYDYLFKVVLIGDSGVGKSNLLSRFTKNEFNLESKSTIGVEFATRTLNVDSKVIKAQIWDTAGQERSCFFFIFAFSDLDGKTGLGGMIGFRDSQWQSGYSRINLKLWLAMLELEGGVDDIFGSWDQVFKCSKLLMLSYRAITSAYYRGAVGALLVYDVTRHATFENVDRWLKELRNHTESNIVVMLVGNKSDLRHLVAVSTEDGKSYAEKESLYFMETSALEATNVENAFAEVLTQIYHIVSKKAVEGAENGTDSSVPSKGEKINIKDDVSALKRVGCCST</sequence>
<dbReference type="SUPFAM" id="SSF52540">
    <property type="entry name" value="P-loop containing nucleoside triphosphate hydrolases"/>
    <property type="match status" value="1"/>
</dbReference>
<comment type="similarity">
    <text evidence="1">Belongs to the small GTPase superfamily. Rab family.</text>
</comment>
<dbReference type="InterPro" id="IPR001806">
    <property type="entry name" value="Small_GTPase"/>
</dbReference>
<dbReference type="SMART" id="SM00174">
    <property type="entry name" value="RHO"/>
    <property type="match status" value="1"/>
</dbReference>
<dbReference type="SMART" id="SM00175">
    <property type="entry name" value="RAB"/>
    <property type="match status" value="1"/>
</dbReference>
<dbReference type="FunFam" id="3.40.50.300:FF:001447">
    <property type="entry name" value="Ras-related protein Rab-1B"/>
    <property type="match status" value="1"/>
</dbReference>
<evidence type="ECO:0000313" key="2">
    <source>
        <dbReference type="EMBL" id="KAF3442393.1"/>
    </source>
</evidence>
<dbReference type="Pfam" id="PF00071">
    <property type="entry name" value="Ras"/>
    <property type="match status" value="2"/>
</dbReference>
<dbReference type="PRINTS" id="PR00449">
    <property type="entry name" value="RASTRNSFRMNG"/>
</dbReference>
<dbReference type="Gene3D" id="3.40.50.300">
    <property type="entry name" value="P-loop containing nucleotide triphosphate hydrolases"/>
    <property type="match status" value="1"/>
</dbReference>
<dbReference type="OrthoDB" id="9989112at2759"/>
<dbReference type="NCBIfam" id="TIGR00231">
    <property type="entry name" value="small_GTP"/>
    <property type="match status" value="2"/>
</dbReference>
<dbReference type="PANTHER" id="PTHR47979">
    <property type="entry name" value="DRAB11-RELATED"/>
    <property type="match status" value="1"/>
</dbReference>
<dbReference type="SMART" id="SM00173">
    <property type="entry name" value="RAS"/>
    <property type="match status" value="1"/>
</dbReference>
<dbReference type="GO" id="GO:0005525">
    <property type="term" value="F:GTP binding"/>
    <property type="evidence" value="ECO:0007669"/>
    <property type="project" value="InterPro"/>
</dbReference>
<dbReference type="Proteomes" id="UP000796880">
    <property type="component" value="Unassembled WGS sequence"/>
</dbReference>
<dbReference type="PROSITE" id="PS51419">
    <property type="entry name" value="RAB"/>
    <property type="match status" value="1"/>
</dbReference>
<comment type="caution">
    <text evidence="2">The sequence shown here is derived from an EMBL/GenBank/DDBJ whole genome shotgun (WGS) entry which is preliminary data.</text>
</comment>